<keyword evidence="3" id="KW-1185">Reference proteome</keyword>
<sequence>MRAKIEWCRRPTFAFIRFTDSSLVQRACKASISIEGTSARIRKGKGNASEIHVTNLCNNTTEDELRKAFLNTLSLESGAIESIAVRKKNVKTNESELQSLKQTIESKLNEYVIAGTYYLDLKAPRDNHVTFLAFVSFSIPEEGLAAYDGIHNKLKINYETVSMSVEFKSSVVIRKNLFPMHEEKLNCLSETLDKSFNVKYRTKTLKNDNVVVDLQCENRDNVMKAKTAVEKVIEGKKYDTEKPGELEKLFTQDGKRFVEKTKRDTNTIIHTDDRDFSIIIHGPTEAQEKAAEMLTKYLRDHSTGLSQQMTLKGPDKPVGVMKELMMRYGYDLNTLVDEYGLKNVELDRRRHILTVTGEEKAVHIVIEKIQRSLKKSD</sequence>
<dbReference type="InterPro" id="IPR012677">
    <property type="entry name" value="Nucleotide-bd_a/b_plait_sf"/>
</dbReference>
<dbReference type="Proteomes" id="UP000683360">
    <property type="component" value="Unassembled WGS sequence"/>
</dbReference>
<evidence type="ECO:0000313" key="3">
    <source>
        <dbReference type="Proteomes" id="UP000683360"/>
    </source>
</evidence>
<organism evidence="2 3">
    <name type="scientific">Mytilus edulis</name>
    <name type="common">Blue mussel</name>
    <dbReference type="NCBI Taxonomy" id="6550"/>
    <lineage>
        <taxon>Eukaryota</taxon>
        <taxon>Metazoa</taxon>
        <taxon>Spiralia</taxon>
        <taxon>Lophotrochozoa</taxon>
        <taxon>Mollusca</taxon>
        <taxon>Bivalvia</taxon>
        <taxon>Autobranchia</taxon>
        <taxon>Pteriomorphia</taxon>
        <taxon>Mytilida</taxon>
        <taxon>Mytiloidea</taxon>
        <taxon>Mytilidae</taxon>
        <taxon>Mytilinae</taxon>
        <taxon>Mytilus</taxon>
    </lineage>
</organism>
<dbReference type="EMBL" id="CAJPWZ010001126">
    <property type="protein sequence ID" value="CAG2208970.1"/>
    <property type="molecule type" value="Genomic_DNA"/>
</dbReference>
<accession>A0A8S3RHW5</accession>
<gene>
    <name evidence="2" type="ORF">MEDL_23147</name>
</gene>
<dbReference type="AlphaFoldDB" id="A0A8S3RHW5"/>
<dbReference type="Pfam" id="PF24471">
    <property type="entry name" value="KH_DEAH11"/>
    <property type="match status" value="1"/>
</dbReference>
<protein>
    <recommendedName>
        <fullName evidence="1">DEAH11/12 KH-domain domain-containing protein</fullName>
    </recommendedName>
</protein>
<evidence type="ECO:0000313" key="2">
    <source>
        <dbReference type="EMBL" id="CAG2208970.1"/>
    </source>
</evidence>
<comment type="caution">
    <text evidence="2">The sequence shown here is derived from an EMBL/GenBank/DDBJ whole genome shotgun (WGS) entry which is preliminary data.</text>
</comment>
<feature type="domain" description="DEAH11/12 KH-domain" evidence="1">
    <location>
        <begin position="308"/>
        <end position="373"/>
    </location>
</feature>
<name>A0A8S3RHW5_MYTED</name>
<proteinExistence type="predicted"/>
<reference evidence="2" key="1">
    <citation type="submission" date="2021-03" db="EMBL/GenBank/DDBJ databases">
        <authorList>
            <person name="Bekaert M."/>
        </authorList>
    </citation>
    <scope>NUCLEOTIDE SEQUENCE</scope>
</reference>
<evidence type="ECO:0000259" key="1">
    <source>
        <dbReference type="Pfam" id="PF24471"/>
    </source>
</evidence>
<dbReference type="OrthoDB" id="10426720at2759"/>
<dbReference type="InterPro" id="IPR056245">
    <property type="entry name" value="KH_DEAH11/12"/>
</dbReference>
<dbReference type="Gene3D" id="3.30.70.330">
    <property type="match status" value="1"/>
</dbReference>